<dbReference type="Proteomes" id="UP001172386">
    <property type="component" value="Unassembled WGS sequence"/>
</dbReference>
<accession>A0ACC2ZZA1</accession>
<name>A0ACC2ZZA1_9EURO</name>
<sequence length="778" mass="86945">MLPVPSLEMSALAINPPQCTTFLKVRPPKSSQVEYFGRIQSLSEELRNHNHNPLNPDTPQISADDDNDVDYDYQANLSTANGVAAAWRRRLRTLERWISNGELLRAWHDISSFQRVIQSHELNSSYSLQAHPGLVKAANFIYVRLLELDCMLGFFLGEQSLFPFWKRLKYLSTRLEEIETEDSYYSTKLELFAALHKILQIDMSDDAGVTEFLQYFHKIRTAQPALQFERIATCTPDKEPTNAQELKLFSNLLFMMLYCRTASVAEYYGQQTSMQARNLQPADRDRPSIVNDLRLTGFRSRSLECKQATKHAKFLLAAFERLCEVDSEATAACWFRLHGALIAAVIVGVAGIRERSVEHETGLVKTLPRIRKCFQSLRKLNPQCAVFEWAEAFFNEFDRIRKQAVEKIKSSSTLGRRLSDSASDMSVGVVASRGPSVKIDEDASTPTARRKRSISEVEASTPLVKVKVRKTKGQLRKQHADDCGDVAAQGVNAIQALPSSLTNPQHDAYAYNDTAAMEAYASYPSSVNTSFTEVGAQPSLMQAYAFHYPGPPAELSTEYAIHPPMNLDTEVYDPDRYYLDPALQVNVPWHESVMQNAGFMYGSAPIPSLSPLHPPQPSPAHLSATSMLPPSHILSSPPDKASAGTGFFNMTTENFEAEQASNTHTITGGHNDHRPPYAHTHNDAIQGTAQSAYHYLAPQASPSETSNTPAWQRPALSKQPSQGQGQQQFYEQNAFYPHSATTAFHSHSRHESENEAQSSYAVGQQHHQNQFRGLSMPS</sequence>
<evidence type="ECO:0000313" key="2">
    <source>
        <dbReference type="Proteomes" id="UP001172386"/>
    </source>
</evidence>
<proteinExistence type="predicted"/>
<keyword evidence="2" id="KW-1185">Reference proteome</keyword>
<protein>
    <submittedName>
        <fullName evidence="1">Uncharacterized protein</fullName>
    </submittedName>
</protein>
<gene>
    <name evidence="1" type="ORF">H2198_007698</name>
</gene>
<comment type="caution">
    <text evidence="1">The sequence shown here is derived from an EMBL/GenBank/DDBJ whole genome shotgun (WGS) entry which is preliminary data.</text>
</comment>
<organism evidence="1 2">
    <name type="scientific">Neophaeococcomyces mojaviensis</name>
    <dbReference type="NCBI Taxonomy" id="3383035"/>
    <lineage>
        <taxon>Eukaryota</taxon>
        <taxon>Fungi</taxon>
        <taxon>Dikarya</taxon>
        <taxon>Ascomycota</taxon>
        <taxon>Pezizomycotina</taxon>
        <taxon>Eurotiomycetes</taxon>
        <taxon>Chaetothyriomycetidae</taxon>
        <taxon>Chaetothyriales</taxon>
        <taxon>Chaetothyriales incertae sedis</taxon>
        <taxon>Neophaeococcomyces</taxon>
    </lineage>
</organism>
<dbReference type="EMBL" id="JAPDRQ010000168">
    <property type="protein sequence ID" value="KAJ9653084.1"/>
    <property type="molecule type" value="Genomic_DNA"/>
</dbReference>
<evidence type="ECO:0000313" key="1">
    <source>
        <dbReference type="EMBL" id="KAJ9653084.1"/>
    </source>
</evidence>
<reference evidence="1" key="1">
    <citation type="submission" date="2022-10" db="EMBL/GenBank/DDBJ databases">
        <title>Culturing micro-colonial fungi from biological soil crusts in the Mojave desert and describing Neophaeococcomyces mojavensis, and introducing the new genera and species Taxawa tesnikishii.</title>
        <authorList>
            <person name="Kurbessoian T."/>
            <person name="Stajich J.E."/>
        </authorList>
    </citation>
    <scope>NUCLEOTIDE SEQUENCE</scope>
    <source>
        <strain evidence="1">JES_112</strain>
    </source>
</reference>